<keyword evidence="1" id="KW-0805">Transcription regulation</keyword>
<dbReference type="RefSeq" id="WP_109330674.1">
    <property type="nucleotide sequence ID" value="NZ_CP029354.1"/>
</dbReference>
<evidence type="ECO:0000256" key="3">
    <source>
        <dbReference type="ARBA" id="ARBA00023163"/>
    </source>
</evidence>
<dbReference type="AlphaFoldDB" id="A0A2S2CVB7"/>
<evidence type="ECO:0000256" key="2">
    <source>
        <dbReference type="ARBA" id="ARBA00023125"/>
    </source>
</evidence>
<gene>
    <name evidence="6" type="ORF">DEW08_20285</name>
</gene>
<dbReference type="PRINTS" id="PR00455">
    <property type="entry name" value="HTHTETR"/>
</dbReference>
<evidence type="ECO:0000313" key="6">
    <source>
        <dbReference type="EMBL" id="AWK88419.1"/>
    </source>
</evidence>
<dbReference type="PANTHER" id="PTHR30055:SF240">
    <property type="entry name" value="HTH-TYPE TRANSCRIPTIONAL REGULATOR ACRR"/>
    <property type="match status" value="1"/>
</dbReference>
<keyword evidence="2 4" id="KW-0238">DNA-binding</keyword>
<proteinExistence type="predicted"/>
<dbReference type="Pfam" id="PF17932">
    <property type="entry name" value="TetR_C_24"/>
    <property type="match status" value="1"/>
</dbReference>
<dbReference type="Gene3D" id="1.10.10.60">
    <property type="entry name" value="Homeodomain-like"/>
    <property type="match status" value="1"/>
</dbReference>
<feature type="domain" description="HTH tetR-type" evidence="5">
    <location>
        <begin position="39"/>
        <end position="99"/>
    </location>
</feature>
<dbReference type="InterPro" id="IPR001647">
    <property type="entry name" value="HTH_TetR"/>
</dbReference>
<evidence type="ECO:0000256" key="1">
    <source>
        <dbReference type="ARBA" id="ARBA00023015"/>
    </source>
</evidence>
<dbReference type="Proteomes" id="UP000245629">
    <property type="component" value="Chromosome 3"/>
</dbReference>
<feature type="DNA-binding region" description="H-T-H motif" evidence="4">
    <location>
        <begin position="62"/>
        <end position="81"/>
    </location>
</feature>
<name>A0A2S2CVB7_9PROT</name>
<dbReference type="PANTHER" id="PTHR30055">
    <property type="entry name" value="HTH-TYPE TRANSCRIPTIONAL REGULATOR RUTR"/>
    <property type="match status" value="1"/>
</dbReference>
<dbReference type="GO" id="GO:0003700">
    <property type="term" value="F:DNA-binding transcription factor activity"/>
    <property type="evidence" value="ECO:0007669"/>
    <property type="project" value="TreeGrafter"/>
</dbReference>
<dbReference type="EMBL" id="CP029354">
    <property type="protein sequence ID" value="AWK88419.1"/>
    <property type="molecule type" value="Genomic_DNA"/>
</dbReference>
<dbReference type="Pfam" id="PF00440">
    <property type="entry name" value="TetR_N"/>
    <property type="match status" value="1"/>
</dbReference>
<reference evidence="7" key="1">
    <citation type="submission" date="2018-05" db="EMBL/GenBank/DDBJ databases">
        <title>Azospirillum thermophila sp. nov., a novel isolated from hot spring.</title>
        <authorList>
            <person name="Zhao Z."/>
        </authorList>
    </citation>
    <scope>NUCLEOTIDE SEQUENCE [LARGE SCALE GENOMIC DNA]</scope>
    <source>
        <strain evidence="7">CFH 70021</strain>
    </source>
</reference>
<dbReference type="OrthoDB" id="9808189at2"/>
<accession>A0A2S2CVB7</accession>
<evidence type="ECO:0000259" key="5">
    <source>
        <dbReference type="PROSITE" id="PS50977"/>
    </source>
</evidence>
<dbReference type="InterPro" id="IPR036271">
    <property type="entry name" value="Tet_transcr_reg_TetR-rel_C_sf"/>
</dbReference>
<sequence>MASLREFQDRYDLSMEALCRRILDRHQATIRVRKPAVAVANLARIIETTLTLANRKGFHSTSLRDLAEQSGLSMGALYAYFDSKDTLLLMILGQVVGAVEEVLERPPAGSAPDPAADPVTRLRWLVETHVYLTETMHPWFVFAYMEAKAFPREGRDLAVASELATERLIADTLAAGVRAGRFRVDDATMTAALIKPLLQDWYVKRAKHRRRGLTPERYARAVTAFVETAVGLQPASPSLTPAP</sequence>
<dbReference type="KEGG" id="azz:DEW08_20285"/>
<organism evidence="6 7">
    <name type="scientific">Azospirillum thermophilum</name>
    <dbReference type="NCBI Taxonomy" id="2202148"/>
    <lineage>
        <taxon>Bacteria</taxon>
        <taxon>Pseudomonadati</taxon>
        <taxon>Pseudomonadota</taxon>
        <taxon>Alphaproteobacteria</taxon>
        <taxon>Rhodospirillales</taxon>
        <taxon>Azospirillaceae</taxon>
        <taxon>Azospirillum</taxon>
    </lineage>
</organism>
<dbReference type="InterPro" id="IPR050109">
    <property type="entry name" value="HTH-type_TetR-like_transc_reg"/>
</dbReference>
<evidence type="ECO:0000256" key="4">
    <source>
        <dbReference type="PROSITE-ProRule" id="PRU00335"/>
    </source>
</evidence>
<dbReference type="GO" id="GO:0000976">
    <property type="term" value="F:transcription cis-regulatory region binding"/>
    <property type="evidence" value="ECO:0007669"/>
    <property type="project" value="TreeGrafter"/>
</dbReference>
<dbReference type="PROSITE" id="PS50977">
    <property type="entry name" value="HTH_TETR_2"/>
    <property type="match status" value="1"/>
</dbReference>
<dbReference type="InterPro" id="IPR009057">
    <property type="entry name" value="Homeodomain-like_sf"/>
</dbReference>
<dbReference type="InterPro" id="IPR023772">
    <property type="entry name" value="DNA-bd_HTH_TetR-type_CS"/>
</dbReference>
<dbReference type="SUPFAM" id="SSF48498">
    <property type="entry name" value="Tetracyclin repressor-like, C-terminal domain"/>
    <property type="match status" value="1"/>
</dbReference>
<keyword evidence="3" id="KW-0804">Transcription</keyword>
<dbReference type="PROSITE" id="PS01081">
    <property type="entry name" value="HTH_TETR_1"/>
    <property type="match status" value="1"/>
</dbReference>
<evidence type="ECO:0000313" key="7">
    <source>
        <dbReference type="Proteomes" id="UP000245629"/>
    </source>
</evidence>
<dbReference type="SUPFAM" id="SSF46689">
    <property type="entry name" value="Homeodomain-like"/>
    <property type="match status" value="1"/>
</dbReference>
<dbReference type="Gene3D" id="1.10.357.10">
    <property type="entry name" value="Tetracycline Repressor, domain 2"/>
    <property type="match status" value="1"/>
</dbReference>
<keyword evidence="7" id="KW-1185">Reference proteome</keyword>
<protein>
    <submittedName>
        <fullName evidence="6">TetR family transcriptional regulator</fullName>
    </submittedName>
</protein>
<dbReference type="InterPro" id="IPR041490">
    <property type="entry name" value="KstR2_TetR_C"/>
</dbReference>